<dbReference type="PROSITE" id="PS01315">
    <property type="entry name" value="CDS"/>
    <property type="match status" value="1"/>
</dbReference>
<protein>
    <recommendedName>
        <fullName evidence="7 18">Phosphatidate cytidylyltransferase</fullName>
        <ecNumber evidence="6 18">2.7.7.41</ecNumber>
    </recommendedName>
</protein>
<reference evidence="20 21" key="1">
    <citation type="submission" date="2019-09" db="EMBL/GenBank/DDBJ databases">
        <title>Genome sequence of Adhaeribacter sp. M2.</title>
        <authorList>
            <person name="Srinivasan S."/>
        </authorList>
    </citation>
    <scope>NUCLEOTIDE SEQUENCE [LARGE SCALE GENOMIC DNA]</scope>
    <source>
        <strain evidence="20 21">M2</strain>
    </source>
</reference>
<dbReference type="UniPathway" id="UPA00557">
    <property type="reaction ID" value="UER00614"/>
</dbReference>
<feature type="transmembrane region" description="Helical" evidence="19">
    <location>
        <begin position="197"/>
        <end position="217"/>
    </location>
</feature>
<evidence type="ECO:0000256" key="8">
    <source>
        <dbReference type="ARBA" id="ARBA00022475"/>
    </source>
</evidence>
<dbReference type="GO" id="GO:0005886">
    <property type="term" value="C:plasma membrane"/>
    <property type="evidence" value="ECO:0007669"/>
    <property type="project" value="UniProtKB-SubCell"/>
</dbReference>
<feature type="transmembrane region" description="Helical" evidence="19">
    <location>
        <begin position="72"/>
        <end position="93"/>
    </location>
</feature>
<dbReference type="InterPro" id="IPR000374">
    <property type="entry name" value="PC_trans"/>
</dbReference>
<keyword evidence="14" id="KW-0443">Lipid metabolism</keyword>
<feature type="transmembrane region" description="Helical" evidence="19">
    <location>
        <begin position="6"/>
        <end position="35"/>
    </location>
</feature>
<keyword evidence="17" id="KW-1208">Phospholipid metabolism</keyword>
<sequence>MLAGLAGGIIFIGAIWLSEWTFFLLFGALTVLGLLEFYRLLSVNNMAPNKPIGVLLGIGLFLLVFLDQKGLLPGNALYVLPPVLMLAFVAELFRKKQYPFVNLGLTVLGVFYVAMPFALFSIIGFQNRNYTWQPILGTMFLIWSADSGAYFAGKSMGKNKLFERISPGKTWEGWAGGTLLAIGVAWLLAQYMTDLSFFHWVGIALIVSVFGVLGDLAESLMKRSLGVKDSGSLIPGHGGILDRFDSLLMVVPFIVAFLKIF</sequence>
<evidence type="ECO:0000256" key="2">
    <source>
        <dbReference type="ARBA" id="ARBA00004651"/>
    </source>
</evidence>
<dbReference type="EC" id="2.7.7.41" evidence="6 18"/>
<keyword evidence="10 18" id="KW-0808">Transferase</keyword>
<proteinExistence type="inferred from homology"/>
<keyword evidence="9" id="KW-0444">Lipid biosynthesis</keyword>
<comment type="pathway">
    <text evidence="4">Lipid metabolism.</text>
</comment>
<evidence type="ECO:0000256" key="5">
    <source>
        <dbReference type="ARBA" id="ARBA00010185"/>
    </source>
</evidence>
<keyword evidence="12 18" id="KW-0548">Nucleotidyltransferase</keyword>
<evidence type="ECO:0000313" key="20">
    <source>
        <dbReference type="EMBL" id="KAA9332012.1"/>
    </source>
</evidence>
<feature type="transmembrane region" description="Helical" evidence="19">
    <location>
        <begin position="100"/>
        <end position="125"/>
    </location>
</feature>
<keyword evidence="16" id="KW-0594">Phospholipid biosynthesis</keyword>
<evidence type="ECO:0000256" key="10">
    <source>
        <dbReference type="ARBA" id="ARBA00022679"/>
    </source>
</evidence>
<evidence type="ECO:0000256" key="7">
    <source>
        <dbReference type="ARBA" id="ARBA00019373"/>
    </source>
</evidence>
<evidence type="ECO:0000256" key="19">
    <source>
        <dbReference type="SAM" id="Phobius"/>
    </source>
</evidence>
<dbReference type="EMBL" id="VTWT01000007">
    <property type="protein sequence ID" value="KAA9332012.1"/>
    <property type="molecule type" value="Genomic_DNA"/>
</dbReference>
<dbReference type="PANTHER" id="PTHR46382">
    <property type="entry name" value="PHOSPHATIDATE CYTIDYLYLTRANSFERASE"/>
    <property type="match status" value="1"/>
</dbReference>
<evidence type="ECO:0000256" key="3">
    <source>
        <dbReference type="ARBA" id="ARBA00005119"/>
    </source>
</evidence>
<feature type="transmembrane region" description="Helical" evidence="19">
    <location>
        <begin position="131"/>
        <end position="152"/>
    </location>
</feature>
<accession>A0A5N1IPP6</accession>
<feature type="transmembrane region" description="Helical" evidence="19">
    <location>
        <begin position="47"/>
        <end position="66"/>
    </location>
</feature>
<evidence type="ECO:0000256" key="16">
    <source>
        <dbReference type="ARBA" id="ARBA00023209"/>
    </source>
</evidence>
<gene>
    <name evidence="20" type="ORF">F0P94_13635</name>
</gene>
<evidence type="ECO:0000313" key="21">
    <source>
        <dbReference type="Proteomes" id="UP000326570"/>
    </source>
</evidence>
<comment type="pathway">
    <text evidence="3 18">Phospholipid metabolism; CDP-diacylglycerol biosynthesis; CDP-diacylglycerol from sn-glycerol 3-phosphate: step 3/3.</text>
</comment>
<dbReference type="Pfam" id="PF01148">
    <property type="entry name" value="CTP_transf_1"/>
    <property type="match status" value="1"/>
</dbReference>
<keyword evidence="8" id="KW-1003">Cell membrane</keyword>
<keyword evidence="21" id="KW-1185">Reference proteome</keyword>
<evidence type="ECO:0000256" key="1">
    <source>
        <dbReference type="ARBA" id="ARBA00001698"/>
    </source>
</evidence>
<keyword evidence="15 19" id="KW-0472">Membrane</keyword>
<feature type="transmembrane region" description="Helical" evidence="19">
    <location>
        <begin position="173"/>
        <end position="191"/>
    </location>
</feature>
<evidence type="ECO:0000256" key="6">
    <source>
        <dbReference type="ARBA" id="ARBA00012487"/>
    </source>
</evidence>
<evidence type="ECO:0000256" key="18">
    <source>
        <dbReference type="RuleBase" id="RU003938"/>
    </source>
</evidence>
<comment type="caution">
    <text evidence="20">The sequence shown here is derived from an EMBL/GenBank/DDBJ whole genome shotgun (WGS) entry which is preliminary data.</text>
</comment>
<dbReference type="PANTHER" id="PTHR46382:SF1">
    <property type="entry name" value="PHOSPHATIDATE CYTIDYLYLTRANSFERASE"/>
    <property type="match status" value="1"/>
</dbReference>
<dbReference type="Proteomes" id="UP000326570">
    <property type="component" value="Unassembled WGS sequence"/>
</dbReference>
<keyword evidence="13 19" id="KW-1133">Transmembrane helix</keyword>
<dbReference type="GO" id="GO:0016024">
    <property type="term" value="P:CDP-diacylglycerol biosynthetic process"/>
    <property type="evidence" value="ECO:0007669"/>
    <property type="project" value="UniProtKB-UniPathway"/>
</dbReference>
<evidence type="ECO:0000256" key="11">
    <source>
        <dbReference type="ARBA" id="ARBA00022692"/>
    </source>
</evidence>
<name>A0A5N1IPP6_9BACT</name>
<comment type="subcellular location">
    <subcellularLocation>
        <location evidence="2">Cell membrane</location>
        <topology evidence="2">Multi-pass membrane protein</topology>
    </subcellularLocation>
</comment>
<dbReference type="GO" id="GO:0004605">
    <property type="term" value="F:phosphatidate cytidylyltransferase activity"/>
    <property type="evidence" value="ECO:0007669"/>
    <property type="project" value="UniProtKB-EC"/>
</dbReference>
<keyword evidence="11 18" id="KW-0812">Transmembrane</keyword>
<comment type="similarity">
    <text evidence="5 18">Belongs to the CDS family.</text>
</comment>
<comment type="catalytic activity">
    <reaction evidence="1 18">
        <text>a 1,2-diacyl-sn-glycero-3-phosphate + CTP + H(+) = a CDP-1,2-diacyl-sn-glycerol + diphosphate</text>
        <dbReference type="Rhea" id="RHEA:16229"/>
        <dbReference type="ChEBI" id="CHEBI:15378"/>
        <dbReference type="ChEBI" id="CHEBI:33019"/>
        <dbReference type="ChEBI" id="CHEBI:37563"/>
        <dbReference type="ChEBI" id="CHEBI:58332"/>
        <dbReference type="ChEBI" id="CHEBI:58608"/>
        <dbReference type="EC" id="2.7.7.41"/>
    </reaction>
</comment>
<evidence type="ECO:0000256" key="13">
    <source>
        <dbReference type="ARBA" id="ARBA00022989"/>
    </source>
</evidence>
<evidence type="ECO:0000256" key="14">
    <source>
        <dbReference type="ARBA" id="ARBA00023098"/>
    </source>
</evidence>
<evidence type="ECO:0000256" key="17">
    <source>
        <dbReference type="ARBA" id="ARBA00023264"/>
    </source>
</evidence>
<evidence type="ECO:0000256" key="15">
    <source>
        <dbReference type="ARBA" id="ARBA00023136"/>
    </source>
</evidence>
<organism evidence="20 21">
    <name type="scientific">Adhaeribacter soli</name>
    <dbReference type="NCBI Taxonomy" id="2607655"/>
    <lineage>
        <taxon>Bacteria</taxon>
        <taxon>Pseudomonadati</taxon>
        <taxon>Bacteroidota</taxon>
        <taxon>Cytophagia</taxon>
        <taxon>Cytophagales</taxon>
        <taxon>Hymenobacteraceae</taxon>
        <taxon>Adhaeribacter</taxon>
    </lineage>
</organism>
<evidence type="ECO:0000256" key="12">
    <source>
        <dbReference type="ARBA" id="ARBA00022695"/>
    </source>
</evidence>
<dbReference type="AlphaFoldDB" id="A0A5N1IPP6"/>
<evidence type="ECO:0000256" key="4">
    <source>
        <dbReference type="ARBA" id="ARBA00005189"/>
    </source>
</evidence>
<evidence type="ECO:0000256" key="9">
    <source>
        <dbReference type="ARBA" id="ARBA00022516"/>
    </source>
</evidence>